<dbReference type="KEGG" id="lbc:LACBIDRAFT_310555"/>
<keyword evidence="2" id="KW-1185">Reference proteome</keyword>
<dbReference type="Proteomes" id="UP000001194">
    <property type="component" value="Unassembled WGS sequence"/>
</dbReference>
<dbReference type="HOGENOM" id="CLU_2886215_0_0_1"/>
<evidence type="ECO:0000313" key="2">
    <source>
        <dbReference type="Proteomes" id="UP000001194"/>
    </source>
</evidence>
<sequence length="63" mass="7254">MSAYNPEGQFFLAKNWPLRFHVMSKCHAKGDPTYLYLTLYPPSNSHTPLPPPLQWPGQPRDLT</sequence>
<dbReference type="GeneID" id="6083169"/>
<accession>B0DUL2</accession>
<name>B0DUL2_LACBS</name>
<proteinExistence type="predicted"/>
<dbReference type="EMBL" id="DS547136">
    <property type="protein sequence ID" value="EDR01821.1"/>
    <property type="molecule type" value="Genomic_DNA"/>
</dbReference>
<dbReference type="AlphaFoldDB" id="B0DUL2"/>
<evidence type="ECO:0000313" key="1">
    <source>
        <dbReference type="EMBL" id="EDR01821.1"/>
    </source>
</evidence>
<gene>
    <name evidence="1" type="ORF">LACBIDRAFT_310555</name>
</gene>
<dbReference type="RefSeq" id="XP_001887634.1">
    <property type="nucleotide sequence ID" value="XM_001887599.1"/>
</dbReference>
<reference evidence="1 2" key="1">
    <citation type="journal article" date="2008" name="Nature">
        <title>The genome of Laccaria bicolor provides insights into mycorrhizal symbiosis.</title>
        <authorList>
            <person name="Martin F."/>
            <person name="Aerts A."/>
            <person name="Ahren D."/>
            <person name="Brun A."/>
            <person name="Danchin E.G.J."/>
            <person name="Duchaussoy F."/>
            <person name="Gibon J."/>
            <person name="Kohler A."/>
            <person name="Lindquist E."/>
            <person name="Pereda V."/>
            <person name="Salamov A."/>
            <person name="Shapiro H.J."/>
            <person name="Wuyts J."/>
            <person name="Blaudez D."/>
            <person name="Buee M."/>
            <person name="Brokstein P."/>
            <person name="Canbaeck B."/>
            <person name="Cohen D."/>
            <person name="Courty P.E."/>
            <person name="Coutinho P.M."/>
            <person name="Delaruelle C."/>
            <person name="Detter J.C."/>
            <person name="Deveau A."/>
            <person name="DiFazio S."/>
            <person name="Duplessis S."/>
            <person name="Fraissinet-Tachet L."/>
            <person name="Lucic E."/>
            <person name="Frey-Klett P."/>
            <person name="Fourrey C."/>
            <person name="Feussner I."/>
            <person name="Gay G."/>
            <person name="Grimwood J."/>
            <person name="Hoegger P.J."/>
            <person name="Jain P."/>
            <person name="Kilaru S."/>
            <person name="Labbe J."/>
            <person name="Lin Y.C."/>
            <person name="Legue V."/>
            <person name="Le Tacon F."/>
            <person name="Marmeisse R."/>
            <person name="Melayah D."/>
            <person name="Montanini B."/>
            <person name="Muratet M."/>
            <person name="Nehls U."/>
            <person name="Niculita-Hirzel H."/>
            <person name="Oudot-Le Secq M.P."/>
            <person name="Peter M."/>
            <person name="Quesneville H."/>
            <person name="Rajashekar B."/>
            <person name="Reich M."/>
            <person name="Rouhier N."/>
            <person name="Schmutz J."/>
            <person name="Yin T."/>
            <person name="Chalot M."/>
            <person name="Henrissat B."/>
            <person name="Kuees U."/>
            <person name="Lucas S."/>
            <person name="Van de Peer Y."/>
            <person name="Podila G.K."/>
            <person name="Polle A."/>
            <person name="Pukkila P.J."/>
            <person name="Richardson P.M."/>
            <person name="Rouze P."/>
            <person name="Sanders I.R."/>
            <person name="Stajich J.E."/>
            <person name="Tunlid A."/>
            <person name="Tuskan G."/>
            <person name="Grigoriev I.V."/>
        </authorList>
    </citation>
    <scope>NUCLEOTIDE SEQUENCE [LARGE SCALE GENOMIC DNA]</scope>
    <source>
        <strain evidence="2">S238N-H82 / ATCC MYA-4686</strain>
    </source>
</reference>
<organism evidence="2">
    <name type="scientific">Laccaria bicolor (strain S238N-H82 / ATCC MYA-4686)</name>
    <name type="common">Bicoloured deceiver</name>
    <name type="synonym">Laccaria laccata var. bicolor</name>
    <dbReference type="NCBI Taxonomy" id="486041"/>
    <lineage>
        <taxon>Eukaryota</taxon>
        <taxon>Fungi</taxon>
        <taxon>Dikarya</taxon>
        <taxon>Basidiomycota</taxon>
        <taxon>Agaricomycotina</taxon>
        <taxon>Agaricomycetes</taxon>
        <taxon>Agaricomycetidae</taxon>
        <taxon>Agaricales</taxon>
        <taxon>Agaricineae</taxon>
        <taxon>Hydnangiaceae</taxon>
        <taxon>Laccaria</taxon>
    </lineage>
</organism>
<dbReference type="InParanoid" id="B0DUL2"/>
<protein>
    <submittedName>
        <fullName evidence="1">Predicted protein</fullName>
    </submittedName>
</protein>